<gene>
    <name evidence="2" type="ORF">C2857_002194</name>
</gene>
<protein>
    <submittedName>
        <fullName evidence="2">Uncharacterized protein</fullName>
    </submittedName>
</protein>
<feature type="signal peptide" evidence="1">
    <location>
        <begin position="1"/>
        <end position="25"/>
    </location>
</feature>
<keyword evidence="1" id="KW-0732">Signal</keyword>
<dbReference type="AlphaFoldDB" id="A0A7S9KRR7"/>
<dbReference type="Proteomes" id="UP000594364">
    <property type="component" value="Chromosome 3"/>
</dbReference>
<proteinExistence type="predicted"/>
<evidence type="ECO:0000313" key="3">
    <source>
        <dbReference type="Proteomes" id="UP000594364"/>
    </source>
</evidence>
<dbReference type="EMBL" id="CP031387">
    <property type="protein sequence ID" value="QPG99614.1"/>
    <property type="molecule type" value="Genomic_DNA"/>
</dbReference>
<accession>A0A7S9KRR7</accession>
<evidence type="ECO:0000256" key="1">
    <source>
        <dbReference type="SAM" id="SignalP"/>
    </source>
</evidence>
<sequence length="206" mass="23179">MIFNTFNTLNLALVSLLSIGLTAFGQPFDFKAPDKPGSALSSDADTSAWITSINKAEVKTRDLQARTVNFWSPHIQPTFKVILYFIDRYYTVTWKFDMWVENKNGWARVKAGRSIHTDIEDFTNVHLLLSNFKIVETGDDHVRGTVTLHLTGIIDNSNFVLDLQARVVASKDYTIVFHDPDDAGSTATLGGRQMSIEQWNVDLPPK</sequence>
<name>A0A7S9KRR7_EPIFF</name>
<organism evidence="2 3">
    <name type="scientific">Epichloe festucae (strain Fl1)</name>
    <dbReference type="NCBI Taxonomy" id="877507"/>
    <lineage>
        <taxon>Eukaryota</taxon>
        <taxon>Fungi</taxon>
        <taxon>Dikarya</taxon>
        <taxon>Ascomycota</taxon>
        <taxon>Pezizomycotina</taxon>
        <taxon>Sordariomycetes</taxon>
        <taxon>Hypocreomycetidae</taxon>
        <taxon>Hypocreales</taxon>
        <taxon>Clavicipitaceae</taxon>
        <taxon>Epichloe</taxon>
    </lineage>
</organism>
<feature type="chain" id="PRO_5034205533" evidence="1">
    <location>
        <begin position="26"/>
        <end position="206"/>
    </location>
</feature>
<keyword evidence="3" id="KW-1185">Reference proteome</keyword>
<evidence type="ECO:0000313" key="2">
    <source>
        <dbReference type="EMBL" id="QPG99614.1"/>
    </source>
</evidence>
<reference evidence="2 3" key="1">
    <citation type="journal article" date="2018" name="PLoS Genet.">
        <title>Repeat elements organise 3D genome structure and mediate transcription in the filamentous fungus Epichloe festucae.</title>
        <authorList>
            <person name="Winter D.J."/>
            <person name="Ganley A.R.D."/>
            <person name="Young C.A."/>
            <person name="Liachko I."/>
            <person name="Schardl C.L."/>
            <person name="Dupont P.Y."/>
            <person name="Berry D."/>
            <person name="Ram A."/>
            <person name="Scott B."/>
            <person name="Cox M.P."/>
        </authorList>
    </citation>
    <scope>NUCLEOTIDE SEQUENCE [LARGE SCALE GENOMIC DNA]</scope>
    <source>
        <strain evidence="2 3">Fl1</strain>
    </source>
</reference>